<dbReference type="InterPro" id="IPR055411">
    <property type="entry name" value="LRR_FXL15/At3g58940/PEG3-like"/>
</dbReference>
<dbReference type="InterPro" id="IPR053781">
    <property type="entry name" value="F-box_AtFBL13-like"/>
</dbReference>
<dbReference type="Gene3D" id="1.20.1280.50">
    <property type="match status" value="1"/>
</dbReference>
<dbReference type="InterPro" id="IPR001810">
    <property type="entry name" value="F-box_dom"/>
</dbReference>
<reference evidence="2" key="1">
    <citation type="submission" date="2020-05" db="EMBL/GenBank/DDBJ databases">
        <title>WGS assembly of Panicum virgatum.</title>
        <authorList>
            <person name="Lovell J.T."/>
            <person name="Jenkins J."/>
            <person name="Shu S."/>
            <person name="Juenger T.E."/>
            <person name="Schmutz J."/>
        </authorList>
    </citation>
    <scope>NUCLEOTIDE SEQUENCE</scope>
    <source>
        <strain evidence="2">AP13</strain>
    </source>
</reference>
<accession>A0A8T0PZ27</accession>
<dbReference type="InterPro" id="IPR032675">
    <property type="entry name" value="LRR_dom_sf"/>
</dbReference>
<keyword evidence="3" id="KW-1185">Reference proteome</keyword>
<dbReference type="SUPFAM" id="SSF81383">
    <property type="entry name" value="F-box domain"/>
    <property type="match status" value="1"/>
</dbReference>
<dbReference type="CDD" id="cd22160">
    <property type="entry name" value="F-box_AtFBL13-like"/>
    <property type="match status" value="1"/>
</dbReference>
<dbReference type="Pfam" id="PF00646">
    <property type="entry name" value="F-box"/>
    <property type="match status" value="1"/>
</dbReference>
<dbReference type="PROSITE" id="PS50181">
    <property type="entry name" value="FBOX"/>
    <property type="match status" value="1"/>
</dbReference>
<proteinExistence type="predicted"/>
<dbReference type="AlphaFoldDB" id="A0A8T0PZ27"/>
<dbReference type="SUPFAM" id="SSF52047">
    <property type="entry name" value="RNI-like"/>
    <property type="match status" value="1"/>
</dbReference>
<comment type="caution">
    <text evidence="2">The sequence shown here is derived from an EMBL/GenBank/DDBJ whole genome shotgun (WGS) entry which is preliminary data.</text>
</comment>
<dbReference type="PANTHER" id="PTHR32141">
    <property type="match status" value="1"/>
</dbReference>
<dbReference type="PANTHER" id="PTHR32141:SF26">
    <property type="entry name" value="OS08G0328600 PROTEIN"/>
    <property type="match status" value="1"/>
</dbReference>
<dbReference type="Proteomes" id="UP000823388">
    <property type="component" value="Chromosome 7N"/>
</dbReference>
<evidence type="ECO:0000259" key="1">
    <source>
        <dbReference type="PROSITE" id="PS50181"/>
    </source>
</evidence>
<dbReference type="EMBL" id="CM029050">
    <property type="protein sequence ID" value="KAG2565599.1"/>
    <property type="molecule type" value="Genomic_DNA"/>
</dbReference>
<sequence>MAVDRLSTLPDRALHRVLSFLDVYDTPRTSVLSRRWRTLWRWADAVNLDTRSYWSHGYDGESVGRALFRDALAALGADGRCPVRRLDVHVESYFQDDFVDGAMRTSPGMDAVLAAPAVRGLEELRVCLRVEFGDPCRLYALPTSRVPCQSLRVLELAGLTLGPPGAAVFDRLETLKMVSIHSAVENLQAMLDAAPNLARLWLEYVSFKSEEHGGGGGNDDDSYTVTLPRRVLLRSPNATVAVTLMHCHHTDGLDLDAPNARSLLYKGFLEKFPFSSTTPSGPPTHLQHVQLSFCTTRWCYSDREPSTETPRHALFWDSFGIFSRLVVLKVKLLDINDIAVHSEQEQAFLKVFPNLKFLQLKGSYELDSYGTAVAIGNLLHCCPVLQELHLMFEIHGDLYATPTGWVRHPEERQAQLDLEKSMGLLQRLKSERVTCSTSSGVDGDTFDDGDLYPLKVRSFPCLESHLRKIRLEFKLESFNCFEVKLTKFLVENAVALEEIEVHDGDQRVYDHVHHKLAIWRANSAKSRIKIVGKHNNGSRL</sequence>
<evidence type="ECO:0000313" key="2">
    <source>
        <dbReference type="EMBL" id="KAG2565599.1"/>
    </source>
</evidence>
<feature type="domain" description="F-box" evidence="1">
    <location>
        <begin position="3"/>
        <end position="39"/>
    </location>
</feature>
<dbReference type="InterPro" id="IPR055302">
    <property type="entry name" value="F-box_dom-containing"/>
</dbReference>
<organism evidence="2 3">
    <name type="scientific">Panicum virgatum</name>
    <name type="common">Blackwell switchgrass</name>
    <dbReference type="NCBI Taxonomy" id="38727"/>
    <lineage>
        <taxon>Eukaryota</taxon>
        <taxon>Viridiplantae</taxon>
        <taxon>Streptophyta</taxon>
        <taxon>Embryophyta</taxon>
        <taxon>Tracheophyta</taxon>
        <taxon>Spermatophyta</taxon>
        <taxon>Magnoliopsida</taxon>
        <taxon>Liliopsida</taxon>
        <taxon>Poales</taxon>
        <taxon>Poaceae</taxon>
        <taxon>PACMAD clade</taxon>
        <taxon>Panicoideae</taxon>
        <taxon>Panicodae</taxon>
        <taxon>Paniceae</taxon>
        <taxon>Panicinae</taxon>
        <taxon>Panicum</taxon>
        <taxon>Panicum sect. Hiantes</taxon>
    </lineage>
</organism>
<gene>
    <name evidence="2" type="ORF">PVAP13_7NG028200</name>
</gene>
<dbReference type="InterPro" id="IPR036047">
    <property type="entry name" value="F-box-like_dom_sf"/>
</dbReference>
<evidence type="ECO:0000313" key="3">
    <source>
        <dbReference type="Proteomes" id="UP000823388"/>
    </source>
</evidence>
<dbReference type="OrthoDB" id="679495at2759"/>
<protein>
    <recommendedName>
        <fullName evidence="1">F-box domain-containing protein</fullName>
    </recommendedName>
</protein>
<dbReference type="Gene3D" id="3.80.10.10">
    <property type="entry name" value="Ribonuclease Inhibitor"/>
    <property type="match status" value="1"/>
</dbReference>
<dbReference type="Pfam" id="PF24758">
    <property type="entry name" value="LRR_At5g56370"/>
    <property type="match status" value="1"/>
</dbReference>
<name>A0A8T0PZ27_PANVG</name>